<accession>A0A512NRI2</accession>
<dbReference type="EMBL" id="BKAJ01000234">
    <property type="protein sequence ID" value="GEP61568.1"/>
    <property type="molecule type" value="Genomic_DNA"/>
</dbReference>
<protein>
    <recommendedName>
        <fullName evidence="3">DUF695 domain-containing protein</fullName>
    </recommendedName>
</protein>
<name>A0A512NRI2_9HYPH</name>
<comment type="caution">
    <text evidence="1">The sequence shown here is derived from an EMBL/GenBank/DDBJ whole genome shotgun (WGS) entry which is preliminary data.</text>
</comment>
<sequence length="112" mass="12972">MPIMAWEDFLRDHHRPHLFEVKLKVTTSTKILAARAVLERLALSLDTAGNYAFHTEGATIYAAFEENADAERFAKVFKPEQTTRDSEWSSKAYARMDDVTYQRITRLLKRGH</sequence>
<keyword evidence="2" id="KW-1185">Reference proteome</keyword>
<dbReference type="Proteomes" id="UP000321058">
    <property type="component" value="Unassembled WGS sequence"/>
</dbReference>
<reference evidence="1 2" key="1">
    <citation type="submission" date="2019-07" db="EMBL/GenBank/DDBJ databases">
        <title>Whole genome shotgun sequence of Reyranella soli NBRC 108950.</title>
        <authorList>
            <person name="Hosoyama A."/>
            <person name="Uohara A."/>
            <person name="Ohji S."/>
            <person name="Ichikawa N."/>
        </authorList>
    </citation>
    <scope>NUCLEOTIDE SEQUENCE [LARGE SCALE GENOMIC DNA]</scope>
    <source>
        <strain evidence="1 2">NBRC 108950</strain>
    </source>
</reference>
<evidence type="ECO:0000313" key="2">
    <source>
        <dbReference type="Proteomes" id="UP000321058"/>
    </source>
</evidence>
<evidence type="ECO:0000313" key="1">
    <source>
        <dbReference type="EMBL" id="GEP61568.1"/>
    </source>
</evidence>
<evidence type="ECO:0008006" key="3">
    <source>
        <dbReference type="Google" id="ProtNLM"/>
    </source>
</evidence>
<proteinExistence type="predicted"/>
<gene>
    <name evidence="1" type="ORF">RSO01_87340</name>
</gene>
<organism evidence="1 2">
    <name type="scientific">Reyranella soli</name>
    <dbReference type="NCBI Taxonomy" id="1230389"/>
    <lineage>
        <taxon>Bacteria</taxon>
        <taxon>Pseudomonadati</taxon>
        <taxon>Pseudomonadota</taxon>
        <taxon>Alphaproteobacteria</taxon>
        <taxon>Hyphomicrobiales</taxon>
        <taxon>Reyranellaceae</taxon>
        <taxon>Reyranella</taxon>
    </lineage>
</organism>
<dbReference type="AlphaFoldDB" id="A0A512NRI2"/>